<dbReference type="GO" id="GO:0003677">
    <property type="term" value="F:DNA binding"/>
    <property type="evidence" value="ECO:0007669"/>
    <property type="project" value="InterPro"/>
</dbReference>
<comment type="caution">
    <text evidence="3">The sequence shown here is derived from an EMBL/GenBank/DDBJ whole genome shotgun (WGS) entry which is preliminary data.</text>
</comment>
<protein>
    <recommendedName>
        <fullName evidence="5">KilA-N DNA-binding domain-containing protein</fullName>
    </recommendedName>
</protein>
<evidence type="ECO:0000313" key="3">
    <source>
        <dbReference type="EMBL" id="MBU2787883.1"/>
    </source>
</evidence>
<dbReference type="AlphaFoldDB" id="A0AAE2YQ40"/>
<feature type="domain" description="KilA-N DNA-binding" evidence="2">
    <location>
        <begin position="12"/>
        <end position="93"/>
    </location>
</feature>
<evidence type="ECO:0000259" key="2">
    <source>
        <dbReference type="Pfam" id="PF10543"/>
    </source>
</evidence>
<evidence type="ECO:0000259" key="1">
    <source>
        <dbReference type="Pfam" id="PF03374"/>
    </source>
</evidence>
<evidence type="ECO:0000313" key="4">
    <source>
        <dbReference type="Proteomes" id="UP001197378"/>
    </source>
</evidence>
<dbReference type="Pfam" id="PF03374">
    <property type="entry name" value="ANT"/>
    <property type="match status" value="1"/>
</dbReference>
<dbReference type="EMBL" id="JAAXYO010000087">
    <property type="protein sequence ID" value="MBU2787883.1"/>
    <property type="molecule type" value="Genomic_DNA"/>
</dbReference>
<organism evidence="3 4">
    <name type="scientific">Igneacidithiobacillus copahuensis</name>
    <dbReference type="NCBI Taxonomy" id="2724909"/>
    <lineage>
        <taxon>Bacteria</taxon>
        <taxon>Pseudomonadati</taxon>
        <taxon>Pseudomonadota</taxon>
        <taxon>Acidithiobacillia</taxon>
        <taxon>Acidithiobacillales</taxon>
        <taxon>Acidithiobacillaceae</taxon>
        <taxon>Igneacidithiobacillus</taxon>
    </lineage>
</organism>
<gene>
    <name evidence="3" type="ORF">HFQ13_06650</name>
</gene>
<reference evidence="3" key="1">
    <citation type="journal article" date="2021" name="ISME J.">
        <title>Genomic evolution of the class Acidithiobacillia: deep-branching Proteobacteria living in extreme acidic conditions.</title>
        <authorList>
            <person name="Moya-Beltran A."/>
            <person name="Beard S."/>
            <person name="Rojas-Villalobos C."/>
            <person name="Issotta F."/>
            <person name="Gallardo Y."/>
            <person name="Ulloa R."/>
            <person name="Giaveno A."/>
            <person name="Degli Esposti M."/>
            <person name="Johnson D.B."/>
            <person name="Quatrini R."/>
        </authorList>
    </citation>
    <scope>NUCLEOTIDE SEQUENCE</scope>
    <source>
        <strain evidence="3">VAN18-1</strain>
    </source>
</reference>
<sequence length="253" mass="28865">MAAITIQNVDLPVVEIEGLRVVTLAMVDKVHQRPDGTAKRNFREHRPRFIETEDYFEVTGDEIRTQSLGHVFPPRTPKGILLTESGYLMLVKSFTDDLAWEVQRQLVNTYFRVKKTVSDLHVVLADPARLRTVLLAYTEKVLALEAKAQFHDTVAEAINCQSVQEIAKVLGTGPNRLFRFLRDQGLLMRNNLPYQQYLDAGHFRVVERQYKDGHGESHTYTRTLVTGKGLAHIQKCIQSQGTGYIQTDSRRVM</sequence>
<proteinExistence type="predicted"/>
<accession>A0AAE2YQ40</accession>
<feature type="domain" description="Antirepressor protein C-terminal" evidence="1">
    <location>
        <begin position="140"/>
        <end position="237"/>
    </location>
</feature>
<keyword evidence="4" id="KW-1185">Reference proteome</keyword>
<dbReference type="Proteomes" id="UP001197378">
    <property type="component" value="Unassembled WGS sequence"/>
</dbReference>
<dbReference type="InterPro" id="IPR005039">
    <property type="entry name" value="Ant_C"/>
</dbReference>
<evidence type="ECO:0008006" key="5">
    <source>
        <dbReference type="Google" id="ProtNLM"/>
    </source>
</evidence>
<dbReference type="InterPro" id="IPR018873">
    <property type="entry name" value="KilA-N_DNA-bd_domain"/>
</dbReference>
<dbReference type="Pfam" id="PF10543">
    <property type="entry name" value="ORF6N"/>
    <property type="match status" value="1"/>
</dbReference>
<name>A0AAE2YQ40_9PROT</name>